<dbReference type="Proteomes" id="UP000282977">
    <property type="component" value="Unassembled WGS sequence"/>
</dbReference>
<dbReference type="OrthoDB" id="9764596at2"/>
<dbReference type="SUPFAM" id="SSF103473">
    <property type="entry name" value="MFS general substrate transporter"/>
    <property type="match status" value="1"/>
</dbReference>
<feature type="transmembrane region" description="Helical" evidence="2">
    <location>
        <begin position="245"/>
        <end position="275"/>
    </location>
</feature>
<evidence type="ECO:0000313" key="3">
    <source>
        <dbReference type="EMBL" id="RVT43458.1"/>
    </source>
</evidence>
<evidence type="ECO:0000313" key="4">
    <source>
        <dbReference type="Proteomes" id="UP000282977"/>
    </source>
</evidence>
<proteinExistence type="inferred from homology"/>
<evidence type="ECO:0000256" key="2">
    <source>
        <dbReference type="SAM" id="Phobius"/>
    </source>
</evidence>
<feature type="transmembrane region" description="Helical" evidence="2">
    <location>
        <begin position="341"/>
        <end position="361"/>
    </location>
</feature>
<feature type="transmembrane region" description="Helical" evidence="2">
    <location>
        <begin position="316"/>
        <end position="335"/>
    </location>
</feature>
<reference evidence="3 4" key="1">
    <citation type="submission" date="2019-01" db="EMBL/GenBank/DDBJ databases">
        <authorList>
            <person name="Chen W.-M."/>
        </authorList>
    </citation>
    <scope>NUCLEOTIDE SEQUENCE [LARGE SCALE GENOMIC DNA]</scope>
    <source>
        <strain evidence="3 4">TLA-22</strain>
    </source>
</reference>
<dbReference type="GO" id="GO:0015293">
    <property type="term" value="F:symporter activity"/>
    <property type="evidence" value="ECO:0007669"/>
    <property type="project" value="InterPro"/>
</dbReference>
<protein>
    <submittedName>
        <fullName evidence="3">MFS transporter</fullName>
    </submittedName>
</protein>
<feature type="transmembrane region" description="Helical" evidence="2">
    <location>
        <begin position="56"/>
        <end position="80"/>
    </location>
</feature>
<feature type="transmembrane region" description="Helical" evidence="2">
    <location>
        <begin position="425"/>
        <end position="446"/>
    </location>
</feature>
<dbReference type="InterPro" id="IPR039672">
    <property type="entry name" value="MFS_2"/>
</dbReference>
<keyword evidence="2" id="KW-0472">Membrane</keyword>
<dbReference type="RefSeq" id="WP_127688995.1">
    <property type="nucleotide sequence ID" value="NZ_RZUL01000001.1"/>
</dbReference>
<gene>
    <name evidence="3" type="ORF">ENE74_02180</name>
</gene>
<dbReference type="PANTHER" id="PTHR11328:SF24">
    <property type="entry name" value="MAJOR FACILITATOR SUPERFAMILY (MFS) PROFILE DOMAIN-CONTAINING PROTEIN"/>
    <property type="match status" value="1"/>
</dbReference>
<keyword evidence="2" id="KW-1133">Transmembrane helix</keyword>
<dbReference type="GO" id="GO:0005886">
    <property type="term" value="C:plasma membrane"/>
    <property type="evidence" value="ECO:0007669"/>
    <property type="project" value="TreeGrafter"/>
</dbReference>
<feature type="transmembrane region" description="Helical" evidence="2">
    <location>
        <begin position="281"/>
        <end position="304"/>
    </location>
</feature>
<evidence type="ECO:0000256" key="1">
    <source>
        <dbReference type="ARBA" id="ARBA00009617"/>
    </source>
</evidence>
<feature type="transmembrane region" description="Helical" evidence="2">
    <location>
        <begin position="118"/>
        <end position="140"/>
    </location>
</feature>
<keyword evidence="4" id="KW-1185">Reference proteome</keyword>
<feature type="transmembrane region" description="Helical" evidence="2">
    <location>
        <begin position="382"/>
        <end position="405"/>
    </location>
</feature>
<feature type="transmembrane region" description="Helical" evidence="2">
    <location>
        <begin position="192"/>
        <end position="215"/>
    </location>
</feature>
<dbReference type="Gene3D" id="1.20.1250.20">
    <property type="entry name" value="MFS general substrate transporter like domains"/>
    <property type="match status" value="1"/>
</dbReference>
<dbReference type="GO" id="GO:0008643">
    <property type="term" value="P:carbohydrate transport"/>
    <property type="evidence" value="ECO:0007669"/>
    <property type="project" value="InterPro"/>
</dbReference>
<dbReference type="Pfam" id="PF13347">
    <property type="entry name" value="MFS_2"/>
    <property type="match status" value="1"/>
</dbReference>
<dbReference type="EMBL" id="RZUL01000001">
    <property type="protein sequence ID" value="RVT43458.1"/>
    <property type="molecule type" value="Genomic_DNA"/>
</dbReference>
<keyword evidence="2" id="KW-0812">Transmembrane</keyword>
<accession>A0A437JC21</accession>
<dbReference type="PANTHER" id="PTHR11328">
    <property type="entry name" value="MAJOR FACILITATOR SUPERFAMILY DOMAIN-CONTAINING PROTEIN"/>
    <property type="match status" value="1"/>
</dbReference>
<name>A0A437JC21_9SPHN</name>
<feature type="transmembrane region" description="Helical" evidence="2">
    <location>
        <begin position="92"/>
        <end position="112"/>
    </location>
</feature>
<dbReference type="AlphaFoldDB" id="A0A437JC21"/>
<feature type="transmembrane region" description="Helical" evidence="2">
    <location>
        <begin position="161"/>
        <end position="186"/>
    </location>
</feature>
<comment type="caution">
    <text evidence="3">The sequence shown here is derived from an EMBL/GenBank/DDBJ whole genome shotgun (WGS) entry which is preliminary data.</text>
</comment>
<comment type="similarity">
    <text evidence="1">Belongs to the sodium:galactoside symporter (TC 2.A.2) family.</text>
</comment>
<organism evidence="3 4">
    <name type="scientific">Sphingobium algorifonticola</name>
    <dbReference type="NCBI Taxonomy" id="2008318"/>
    <lineage>
        <taxon>Bacteria</taxon>
        <taxon>Pseudomonadati</taxon>
        <taxon>Pseudomonadota</taxon>
        <taxon>Alphaproteobacteria</taxon>
        <taxon>Sphingomonadales</taxon>
        <taxon>Sphingomonadaceae</taxon>
        <taxon>Sphingobium</taxon>
    </lineage>
</organism>
<sequence length="470" mass="51469">MTTPAQTMPASDGADRVPSGRKARFATGGLVAGFTLNAPNYLANPILNLTLGVNPLWIGVVIALARFWDAVTDPLFGYLSDRTSTRWGRRKPYLFVSAFLLGASFTAMWWIPRGAGETFYVIWFLVWSLIFYTAASAFLVPWQALGIELSSDYDERTRINAFVGIAHKSVGMTYAWLFPLAQLAIFQDTLTGVRYVGLGCGLLLTAACLVVAIGVPEPRQPRQIVERPRVPFMESMRFILSSPDFMRATLASVLTMMSLMTVSSLSLYINIYWVFGGDKVAAATMAGLFGIVFNTLAILAVPFVTRLSQLLGKHGAMMLCLGLIAISAILKFFAYSPQWPWGQFLIALLHAPGLSAFYVLMSSMTADLTDADELRSGQRNEALLAAANQWITKLGMSLSYIFAALILNLSGFDASLPLQHPDTVLMMRILFCAVPFTGVTLAILCLRKYSLTAAELTRVQTQLRGRASTG</sequence>
<dbReference type="InterPro" id="IPR036259">
    <property type="entry name" value="MFS_trans_sf"/>
</dbReference>